<dbReference type="Proteomes" id="UP000005753">
    <property type="component" value="Chromosome"/>
</dbReference>
<dbReference type="eggNOG" id="COG3209">
    <property type="taxonomic scope" value="Bacteria"/>
</dbReference>
<feature type="transmembrane region" description="Helical" evidence="2">
    <location>
        <begin position="82"/>
        <end position="98"/>
    </location>
</feature>
<feature type="transmembrane region" description="Helical" evidence="2">
    <location>
        <begin position="176"/>
        <end position="193"/>
    </location>
</feature>
<dbReference type="AlphaFoldDB" id="I5AWC9"/>
<dbReference type="STRING" id="633697.EubceDRAFT1_2368"/>
<reference evidence="3 4" key="1">
    <citation type="submission" date="2010-08" db="EMBL/GenBank/DDBJ databases">
        <authorList>
            <consortium name="US DOE Joint Genome Institute (JGI-PGF)"/>
            <person name="Lucas S."/>
            <person name="Copeland A."/>
            <person name="Lapidus A."/>
            <person name="Cheng J.-F."/>
            <person name="Bruce D."/>
            <person name="Goodwin L."/>
            <person name="Pitluck S."/>
            <person name="Land M.L."/>
            <person name="Hauser L."/>
            <person name="Chang Y.-J."/>
            <person name="Anderson I.J."/>
            <person name="Johnson E."/>
            <person name="Mulhopadhyay B."/>
            <person name="Kyrpides N."/>
            <person name="Woyke T.J."/>
        </authorList>
    </citation>
    <scope>NUCLEOTIDE SEQUENCE [LARGE SCALE GENOMIC DNA]</scope>
    <source>
        <strain evidence="3 4">6</strain>
    </source>
</reference>
<dbReference type="Pfam" id="PF13306">
    <property type="entry name" value="LRR_5"/>
    <property type="match status" value="1"/>
</dbReference>
<dbReference type="SUPFAM" id="SSF52058">
    <property type="entry name" value="L domain-like"/>
    <property type="match status" value="1"/>
</dbReference>
<protein>
    <recommendedName>
        <fullName evidence="5">Leucine-rich repeat domain-containing protein</fullName>
    </recommendedName>
</protein>
<keyword evidence="2" id="KW-1133">Transmembrane helix</keyword>
<dbReference type="InterPro" id="IPR032675">
    <property type="entry name" value="LRR_dom_sf"/>
</dbReference>
<sequence>MNEQNQNYGPGMPGQNPYMSGGPGMNPTGGGIPVYVSQGPDARVEPYYAGTEEEVLGKLLKRELEKIGYKGEEIAPIRKKKMVLTAIFAVITAIWVILTKFRAGGFFTFLEIVALILYFIFLHSYDTMDYVEKEVKARPDDDISNIVAGLVAGSLATEERFDSKGRPVKANRFDKWIRLAVIVAGLLIPRFLFITPHIMYEKAEGGRSYHVRFYTAGWIDDKKVEIPSMHKGKPVTGMRGNVFEGLELKEIILPDTMETIRGHAFEGVTGLTNIDLPENLTYLGGGAFKDCTSLNEIVLPDTLTDVGGETFSGCKSLESVVLPSEITEIHGNTFENCSSLKAIEIPEGVTRIGGHAFYGCKKLADVSVPSTVREIGSSAFRMCSSLETIELPNGCDVNYRAFKESPTEIHWY</sequence>
<accession>I5AWC9</accession>
<dbReference type="InterPro" id="IPR053139">
    <property type="entry name" value="Surface_bspA-like"/>
</dbReference>
<keyword evidence="2" id="KW-0812">Transmembrane</keyword>
<evidence type="ECO:0000313" key="3">
    <source>
        <dbReference type="EMBL" id="EIM58102.1"/>
    </source>
</evidence>
<evidence type="ECO:0000313" key="4">
    <source>
        <dbReference type="Proteomes" id="UP000005753"/>
    </source>
</evidence>
<keyword evidence="4" id="KW-1185">Reference proteome</keyword>
<evidence type="ECO:0008006" key="5">
    <source>
        <dbReference type="Google" id="ProtNLM"/>
    </source>
</evidence>
<gene>
    <name evidence="3" type="ORF">EubceDRAFT1_2368</name>
</gene>
<name>I5AWC9_EUBC6</name>
<dbReference type="Gene3D" id="3.80.10.10">
    <property type="entry name" value="Ribonuclease Inhibitor"/>
    <property type="match status" value="2"/>
</dbReference>
<keyword evidence="2" id="KW-0472">Membrane</keyword>
<proteinExistence type="predicted"/>
<reference evidence="3 4" key="2">
    <citation type="submission" date="2012-02" db="EMBL/GenBank/DDBJ databases">
        <title>Improved High-Quality Draft sequence of Eubacterium cellulosolvens 6.</title>
        <authorList>
            <consortium name="US DOE Joint Genome Institute"/>
            <person name="Lucas S."/>
            <person name="Han J."/>
            <person name="Lapidus A."/>
            <person name="Cheng J.-F."/>
            <person name="Goodwin L."/>
            <person name="Pitluck S."/>
            <person name="Peters L."/>
            <person name="Mikhailova N."/>
            <person name="Gu W."/>
            <person name="Detter J.C."/>
            <person name="Han C."/>
            <person name="Tapia R."/>
            <person name="Land M."/>
            <person name="Hauser L."/>
            <person name="Kyrpides N."/>
            <person name="Ivanova N."/>
            <person name="Pagani I."/>
            <person name="Johnson E."/>
            <person name="Mukhopadhyay B."/>
            <person name="Anderson I."/>
            <person name="Woyke T."/>
        </authorList>
    </citation>
    <scope>NUCLEOTIDE SEQUENCE [LARGE SCALE GENOMIC DNA]</scope>
    <source>
        <strain evidence="3 4">6</strain>
    </source>
</reference>
<evidence type="ECO:0000256" key="1">
    <source>
        <dbReference type="SAM" id="MobiDB-lite"/>
    </source>
</evidence>
<feature type="region of interest" description="Disordered" evidence="1">
    <location>
        <begin position="1"/>
        <end position="23"/>
    </location>
</feature>
<organism evidence="3 4">
    <name type="scientific">Eubacterium cellulosolvens (strain ATCC 43171 / JCM 9499 / 6)</name>
    <name type="common">Cillobacterium cellulosolvens</name>
    <dbReference type="NCBI Taxonomy" id="633697"/>
    <lineage>
        <taxon>Bacteria</taxon>
        <taxon>Bacillati</taxon>
        <taxon>Bacillota</taxon>
        <taxon>Clostridia</taxon>
        <taxon>Eubacteriales</taxon>
        <taxon>Eubacteriaceae</taxon>
        <taxon>Eubacterium</taxon>
    </lineage>
</organism>
<evidence type="ECO:0000256" key="2">
    <source>
        <dbReference type="SAM" id="Phobius"/>
    </source>
</evidence>
<dbReference type="EMBL" id="CM001487">
    <property type="protein sequence ID" value="EIM58102.1"/>
    <property type="molecule type" value="Genomic_DNA"/>
</dbReference>
<dbReference type="PANTHER" id="PTHR45661:SF3">
    <property type="entry name" value="IG-LIKE DOMAIN-CONTAINING PROTEIN"/>
    <property type="match status" value="1"/>
</dbReference>
<dbReference type="HOGENOM" id="CLU_666901_0_0_9"/>
<dbReference type="InterPro" id="IPR026906">
    <property type="entry name" value="LRR_5"/>
</dbReference>
<feature type="transmembrane region" description="Helical" evidence="2">
    <location>
        <begin position="104"/>
        <end position="122"/>
    </location>
</feature>
<dbReference type="PANTHER" id="PTHR45661">
    <property type="entry name" value="SURFACE ANTIGEN"/>
    <property type="match status" value="1"/>
</dbReference>